<dbReference type="PANTHER" id="PTHR44188:SF1">
    <property type="entry name" value="GDAP1, ISOFORM A"/>
    <property type="match status" value="1"/>
</dbReference>
<sequence>MALIEKGLKYRTHLVNIANGEQYQDWFLKINPRGEVPVIQDGENIVPDSLRIINYLEDKYTGESHARLIPTDESADIIEKHNHFHTIIHELPADVITIGSFYHTEFVRSPKLPFIYPVRRHMKTVTAKSLAKLKTLLEKGHEAGETLKLKIEFLEKLEATIKDKEAFSKVLETVDRVLDEVEQQLWDNQGRGLRHIITNPGDWEGYFFASYSLGNLCLLFY</sequence>
<dbReference type="GO" id="GO:0005741">
    <property type="term" value="C:mitochondrial outer membrane"/>
    <property type="evidence" value="ECO:0007669"/>
    <property type="project" value="TreeGrafter"/>
</dbReference>
<dbReference type="SUPFAM" id="SSF52833">
    <property type="entry name" value="Thioredoxin-like"/>
    <property type="match status" value="1"/>
</dbReference>
<dbReference type="InterPro" id="IPR036249">
    <property type="entry name" value="Thioredoxin-like_sf"/>
</dbReference>
<dbReference type="PANTHER" id="PTHR44188">
    <property type="entry name" value="GDAP1, ISOFORM A"/>
    <property type="match status" value="1"/>
</dbReference>
<proteinExistence type="inferred from homology"/>
<protein>
    <submittedName>
        <fullName evidence="2">Uncharacterized protein</fullName>
    </submittedName>
</protein>
<dbReference type="GO" id="GO:0006626">
    <property type="term" value="P:protein targeting to mitochondrion"/>
    <property type="evidence" value="ECO:0007669"/>
    <property type="project" value="TreeGrafter"/>
</dbReference>
<dbReference type="eggNOG" id="KOG4420">
    <property type="taxonomic scope" value="Eukaryota"/>
</dbReference>
<name>T1HEZ8_RHOPR</name>
<dbReference type="GO" id="GO:0000266">
    <property type="term" value="P:mitochondrial fission"/>
    <property type="evidence" value="ECO:0007669"/>
    <property type="project" value="TreeGrafter"/>
</dbReference>
<comment type="similarity">
    <text evidence="1">Belongs to the GST superfamily.</text>
</comment>
<dbReference type="VEuPathDB" id="VectorBase:RPRC002620"/>
<dbReference type="InterPro" id="IPR004045">
    <property type="entry name" value="Glutathione_S-Trfase_N"/>
</dbReference>
<dbReference type="Gene3D" id="3.40.30.10">
    <property type="entry name" value="Glutaredoxin"/>
    <property type="match status" value="1"/>
</dbReference>
<organism evidence="2 3">
    <name type="scientific">Rhodnius prolixus</name>
    <name type="common">Triatomid bug</name>
    <dbReference type="NCBI Taxonomy" id="13249"/>
    <lineage>
        <taxon>Eukaryota</taxon>
        <taxon>Metazoa</taxon>
        <taxon>Ecdysozoa</taxon>
        <taxon>Arthropoda</taxon>
        <taxon>Hexapoda</taxon>
        <taxon>Insecta</taxon>
        <taxon>Pterygota</taxon>
        <taxon>Neoptera</taxon>
        <taxon>Paraneoptera</taxon>
        <taxon>Hemiptera</taxon>
        <taxon>Heteroptera</taxon>
        <taxon>Panheteroptera</taxon>
        <taxon>Cimicomorpha</taxon>
        <taxon>Reduviidae</taxon>
        <taxon>Triatominae</taxon>
        <taxon>Rhodnius</taxon>
    </lineage>
</organism>
<evidence type="ECO:0000256" key="1">
    <source>
        <dbReference type="ARBA" id="ARBA00007409"/>
    </source>
</evidence>
<dbReference type="InParanoid" id="T1HEZ8"/>
<dbReference type="PROSITE" id="PS50404">
    <property type="entry name" value="GST_NTER"/>
    <property type="match status" value="1"/>
</dbReference>
<accession>T1HEZ8</accession>
<dbReference type="Proteomes" id="UP000015103">
    <property type="component" value="Unassembled WGS sequence"/>
</dbReference>
<evidence type="ECO:0000313" key="3">
    <source>
        <dbReference type="Proteomes" id="UP000015103"/>
    </source>
</evidence>
<dbReference type="STRING" id="13249.T1HEZ8"/>
<reference evidence="2" key="1">
    <citation type="submission" date="2015-05" db="UniProtKB">
        <authorList>
            <consortium name="EnsemblMetazoa"/>
        </authorList>
    </citation>
    <scope>IDENTIFICATION</scope>
</reference>
<dbReference type="HOGENOM" id="CLU_1252026_0_0_1"/>
<dbReference type="EMBL" id="ACPB03013538">
    <property type="status" value="NOT_ANNOTATED_CDS"/>
    <property type="molecule type" value="Genomic_DNA"/>
</dbReference>
<keyword evidence="3" id="KW-1185">Reference proteome</keyword>
<evidence type="ECO:0000313" key="2">
    <source>
        <dbReference type="EnsemblMetazoa" id="RPRC002620-PA"/>
    </source>
</evidence>
<dbReference type="AlphaFoldDB" id="T1HEZ8"/>
<dbReference type="Pfam" id="PF13409">
    <property type="entry name" value="GST_N_2"/>
    <property type="match status" value="1"/>
</dbReference>
<dbReference type="GO" id="GO:0008053">
    <property type="term" value="P:mitochondrial fusion"/>
    <property type="evidence" value="ECO:0007669"/>
    <property type="project" value="TreeGrafter"/>
</dbReference>
<dbReference type="EnsemblMetazoa" id="RPRC002620-RA">
    <property type="protein sequence ID" value="RPRC002620-PA"/>
    <property type="gene ID" value="RPRC002620"/>
</dbReference>